<gene>
    <name evidence="2" type="ORF">ECPE_LOCUS7057</name>
</gene>
<dbReference type="Proteomes" id="UP000272942">
    <property type="component" value="Unassembled WGS sequence"/>
</dbReference>
<evidence type="ECO:0000313" key="2">
    <source>
        <dbReference type="EMBL" id="VDP80048.1"/>
    </source>
</evidence>
<feature type="coiled-coil region" evidence="1">
    <location>
        <begin position="197"/>
        <end position="330"/>
    </location>
</feature>
<feature type="coiled-coil region" evidence="1">
    <location>
        <begin position="45"/>
        <end position="79"/>
    </location>
</feature>
<proteinExistence type="predicted"/>
<organism evidence="2 3">
    <name type="scientific">Echinostoma caproni</name>
    <dbReference type="NCBI Taxonomy" id="27848"/>
    <lineage>
        <taxon>Eukaryota</taxon>
        <taxon>Metazoa</taxon>
        <taxon>Spiralia</taxon>
        <taxon>Lophotrochozoa</taxon>
        <taxon>Platyhelminthes</taxon>
        <taxon>Trematoda</taxon>
        <taxon>Digenea</taxon>
        <taxon>Plagiorchiida</taxon>
        <taxon>Echinostomata</taxon>
        <taxon>Echinostomatoidea</taxon>
        <taxon>Echinostomatidae</taxon>
        <taxon>Echinostoma</taxon>
    </lineage>
</organism>
<protein>
    <submittedName>
        <fullName evidence="2">Uncharacterized protein</fullName>
    </submittedName>
</protein>
<reference evidence="2 3" key="1">
    <citation type="submission" date="2018-11" db="EMBL/GenBank/DDBJ databases">
        <authorList>
            <consortium name="Pathogen Informatics"/>
        </authorList>
    </citation>
    <scope>NUCLEOTIDE SEQUENCE [LARGE SCALE GENOMIC DNA]</scope>
    <source>
        <strain evidence="2 3">Egypt</strain>
    </source>
</reference>
<evidence type="ECO:0000256" key="1">
    <source>
        <dbReference type="SAM" id="Coils"/>
    </source>
</evidence>
<keyword evidence="1" id="KW-0175">Coiled coil</keyword>
<dbReference type="OrthoDB" id="6274709at2759"/>
<keyword evidence="3" id="KW-1185">Reference proteome</keyword>
<dbReference type="AlphaFoldDB" id="A0A3P8H8E5"/>
<dbReference type="InterPro" id="IPR038826">
    <property type="entry name" value="CCDC178"/>
</dbReference>
<name>A0A3P8H8E5_9TREM</name>
<dbReference type="EMBL" id="UZAN01044101">
    <property type="protein sequence ID" value="VDP80048.1"/>
    <property type="molecule type" value="Genomic_DNA"/>
</dbReference>
<evidence type="ECO:0000313" key="3">
    <source>
        <dbReference type="Proteomes" id="UP000272942"/>
    </source>
</evidence>
<dbReference type="PANTHER" id="PTHR35088">
    <property type="entry name" value="COILED-COIL DOMAIN-CONTAINING PROTEIN 178"/>
    <property type="match status" value="1"/>
</dbReference>
<accession>A0A3P8H8E5</accession>
<sequence>MGEEKFSIEHAEMQQIAAETDEASKTLTESLKKLNEAEFRHKFATDRSNKVREELINELEQIEAKRKDARLKLTDALATEPRLIADTQTHIENTTEAEARTVRMNTELAECIKQVGVDIQSVSQKMQQHETAQRLLESLTYWLRVHQRRLDTQFDGKLQRELDEAWVQQRTINDRLDELRLNKSDLQVKVNLCADQTSKSEKAIEKLKSEIDRLRKRMSESMTNLGHSTNRLARVQSEHEKVANNLEQVRHKNRMEQEKFRKHINELDERIKQEMTTRNSILASIKRDIAELETARAQARSERTRLQNRADQLQKTVTAVEEKAKNVRVEHERCITEARLVREKYESRFCYTIKPIRFLSIPNNNNRCNIAELEAHQRVLRQQLDAIREQTQAIDMRQQERLSENRVHSQSRLAILNELKNQLTEAVRENIQLAKTYQANQVEQKKLVHAFYVALNELSRSQWEMCDAEQLVTLCTSVVRQTKVYERRFRAGPQWLLLQLGQYWNAVSCRLRVIQNHSQGQLAIAEQSKCQELTTPQG</sequence>
<dbReference type="PANTHER" id="PTHR35088:SF1">
    <property type="entry name" value="COILED-COIL DOMAIN-CONTAINING PROTEIN 178"/>
    <property type="match status" value="1"/>
</dbReference>